<dbReference type="EC" id="3.1.1.61" evidence="6"/>
<evidence type="ECO:0000313" key="12">
    <source>
        <dbReference type="EMBL" id="SMC05074.1"/>
    </source>
</evidence>
<evidence type="ECO:0000256" key="7">
    <source>
        <dbReference type="ARBA" id="ARBA00048267"/>
    </source>
</evidence>
<dbReference type="Gene3D" id="3.40.50.180">
    <property type="entry name" value="Methylesterase CheB, C-terminal domain"/>
    <property type="match status" value="1"/>
</dbReference>
<comment type="function">
    <text evidence="5">May play the central regulatory role in sporulation. It may be an element of the effector pathway responsible for the activation of sporulation genes in response to nutritional stress. Spo0A may act in concert with spo0H (a sigma factor) to control the expression of some genes that are critical to the sporulation process.</text>
</comment>
<comment type="catalytic activity">
    <reaction evidence="7">
        <text>[protein]-L-glutamate 5-O-methyl ester + H2O = L-glutamyl-[protein] + methanol + H(+)</text>
        <dbReference type="Rhea" id="RHEA:23236"/>
        <dbReference type="Rhea" id="RHEA-COMP:10208"/>
        <dbReference type="Rhea" id="RHEA-COMP:10311"/>
        <dbReference type="ChEBI" id="CHEBI:15377"/>
        <dbReference type="ChEBI" id="CHEBI:15378"/>
        <dbReference type="ChEBI" id="CHEBI:17790"/>
        <dbReference type="ChEBI" id="CHEBI:29973"/>
        <dbReference type="ChEBI" id="CHEBI:82795"/>
        <dbReference type="EC" id="3.1.1.61"/>
    </reaction>
</comment>
<dbReference type="CDD" id="cd17541">
    <property type="entry name" value="REC_CheB-like"/>
    <property type="match status" value="1"/>
</dbReference>
<accession>A0A1W1WFK1</accession>
<evidence type="ECO:0000256" key="6">
    <source>
        <dbReference type="ARBA" id="ARBA00039140"/>
    </source>
</evidence>
<dbReference type="GO" id="GO:0000156">
    <property type="term" value="F:phosphorelay response regulator activity"/>
    <property type="evidence" value="ECO:0007669"/>
    <property type="project" value="InterPro"/>
</dbReference>
<dbReference type="SMART" id="SM00448">
    <property type="entry name" value="REC"/>
    <property type="match status" value="1"/>
</dbReference>
<dbReference type="PROSITE" id="PS50122">
    <property type="entry name" value="CHEB"/>
    <property type="match status" value="1"/>
</dbReference>
<evidence type="ECO:0000256" key="5">
    <source>
        <dbReference type="ARBA" id="ARBA00024867"/>
    </source>
</evidence>
<feature type="domain" description="Response regulatory" evidence="10">
    <location>
        <begin position="3"/>
        <end position="118"/>
    </location>
</feature>
<sequence>MPAVMIVDDSAYARFVLKDRFKHRGWDVLTVGSGEEALIQVSNFVPDLITMDVLMPHMNGIETVKALRAKWDGPIIMVSSQTQGGADLTWQALDAGASDFVGKPAPSQPLDQIIDQIIAKYEALKTPYVNRMVKVMPSSRPKPIPTHARLLIVGASTGGPKALARVVKYFQSPWSIPIVIVQHMPASFTASLAARLGQITGIPVRESPLAPQKMPWEPGQIILARGGYHLRLDEHAFWSEPGPRLHGVIPAIDVTGIDGVKAFGQDLCFTILTGMGEDGAEAAYQCHKAGGTVIVQDPATAVVWGMPQATLNKGVGDMVGTLDEIGSWLNEVIHPGFGIS</sequence>
<evidence type="ECO:0000256" key="1">
    <source>
        <dbReference type="ARBA" id="ARBA00018672"/>
    </source>
</evidence>
<dbReference type="EMBL" id="FWWY01000001">
    <property type="protein sequence ID" value="SMC05074.1"/>
    <property type="molecule type" value="Genomic_DNA"/>
</dbReference>
<organism evidence="12 13">
    <name type="scientific">Sulfobacillus thermosulfidooxidans (strain DSM 9293 / VKM B-1269 / AT-1)</name>
    <dbReference type="NCBI Taxonomy" id="929705"/>
    <lineage>
        <taxon>Bacteria</taxon>
        <taxon>Bacillati</taxon>
        <taxon>Bacillota</taxon>
        <taxon>Clostridia</taxon>
        <taxon>Eubacteriales</taxon>
        <taxon>Clostridiales Family XVII. Incertae Sedis</taxon>
        <taxon>Sulfobacillus</taxon>
    </lineage>
</organism>
<gene>
    <name evidence="12" type="ORF">SAMN00768000_2010</name>
</gene>
<dbReference type="PANTHER" id="PTHR42872">
    <property type="entry name" value="PROTEIN-GLUTAMATE METHYLESTERASE/PROTEIN-GLUTAMINE GLUTAMINASE"/>
    <property type="match status" value="1"/>
</dbReference>
<dbReference type="STRING" id="28034.BFX07_14990"/>
<evidence type="ECO:0000256" key="2">
    <source>
        <dbReference type="ARBA" id="ARBA00022490"/>
    </source>
</evidence>
<protein>
    <recommendedName>
        <fullName evidence="1">Stage 0 sporulation protein A homolog</fullName>
        <ecNumber evidence="6">3.1.1.61</ecNumber>
    </recommendedName>
</protein>
<dbReference type="Gene3D" id="3.40.50.2300">
    <property type="match status" value="1"/>
</dbReference>
<feature type="modified residue" description="4-aspartylphosphate" evidence="9">
    <location>
        <position position="52"/>
    </location>
</feature>
<evidence type="ECO:0000256" key="4">
    <source>
        <dbReference type="ARBA" id="ARBA00022801"/>
    </source>
</evidence>
<feature type="active site" evidence="8">
    <location>
        <position position="278"/>
    </location>
</feature>
<dbReference type="AlphaFoldDB" id="A0A1W1WFK1"/>
<evidence type="ECO:0000313" key="13">
    <source>
        <dbReference type="Proteomes" id="UP000192660"/>
    </source>
</evidence>
<keyword evidence="4 8" id="KW-0378">Hydrolase</keyword>
<feature type="active site" evidence="8">
    <location>
        <position position="183"/>
    </location>
</feature>
<dbReference type="InterPro" id="IPR011006">
    <property type="entry name" value="CheY-like_superfamily"/>
</dbReference>
<proteinExistence type="predicted"/>
<dbReference type="PIRSF" id="PIRSF000876">
    <property type="entry name" value="RR_chemtxs_CheB"/>
    <property type="match status" value="1"/>
</dbReference>
<evidence type="ECO:0000259" key="11">
    <source>
        <dbReference type="PROSITE" id="PS50122"/>
    </source>
</evidence>
<dbReference type="InterPro" id="IPR000673">
    <property type="entry name" value="Sig_transdc_resp-reg_Me-estase"/>
</dbReference>
<dbReference type="SUPFAM" id="SSF52172">
    <property type="entry name" value="CheY-like"/>
    <property type="match status" value="1"/>
</dbReference>
<keyword evidence="2" id="KW-0963">Cytoplasm</keyword>
<evidence type="ECO:0000256" key="9">
    <source>
        <dbReference type="PROSITE-ProRule" id="PRU00169"/>
    </source>
</evidence>
<dbReference type="InterPro" id="IPR035909">
    <property type="entry name" value="CheB_C"/>
</dbReference>
<dbReference type="Pfam" id="PF00072">
    <property type="entry name" value="Response_reg"/>
    <property type="match status" value="1"/>
</dbReference>
<dbReference type="RefSeq" id="WP_084661468.1">
    <property type="nucleotide sequence ID" value="NZ_FWWY01000001.1"/>
</dbReference>
<dbReference type="OrthoDB" id="9793421at2"/>
<dbReference type="InterPro" id="IPR001789">
    <property type="entry name" value="Sig_transdc_resp-reg_receiver"/>
</dbReference>
<evidence type="ECO:0000256" key="8">
    <source>
        <dbReference type="PROSITE-ProRule" id="PRU00050"/>
    </source>
</evidence>
<keyword evidence="3 8" id="KW-0145">Chemotaxis</keyword>
<name>A0A1W1WFK1_SULTA</name>
<evidence type="ECO:0000256" key="3">
    <source>
        <dbReference type="ARBA" id="ARBA00022500"/>
    </source>
</evidence>
<dbReference type="Proteomes" id="UP000192660">
    <property type="component" value="Unassembled WGS sequence"/>
</dbReference>
<dbReference type="GO" id="GO:0008984">
    <property type="term" value="F:protein-glutamate methylesterase activity"/>
    <property type="evidence" value="ECO:0007669"/>
    <property type="project" value="UniProtKB-EC"/>
</dbReference>
<dbReference type="InterPro" id="IPR008248">
    <property type="entry name" value="CheB-like"/>
</dbReference>
<feature type="domain" description="CheB-type methylesterase" evidence="11">
    <location>
        <begin position="143"/>
        <end position="336"/>
    </location>
</feature>
<dbReference type="PANTHER" id="PTHR42872:SF6">
    <property type="entry name" value="PROTEIN-GLUTAMATE METHYLESTERASE_PROTEIN-GLUTAMINE GLUTAMINASE"/>
    <property type="match status" value="1"/>
</dbReference>
<dbReference type="Pfam" id="PF01339">
    <property type="entry name" value="CheB_methylest"/>
    <property type="match status" value="1"/>
</dbReference>
<evidence type="ECO:0000259" key="10">
    <source>
        <dbReference type="PROSITE" id="PS50110"/>
    </source>
</evidence>
<dbReference type="GO" id="GO:0006935">
    <property type="term" value="P:chemotaxis"/>
    <property type="evidence" value="ECO:0007669"/>
    <property type="project" value="UniProtKB-UniRule"/>
</dbReference>
<feature type="active site" evidence="8">
    <location>
        <position position="156"/>
    </location>
</feature>
<dbReference type="GO" id="GO:0005737">
    <property type="term" value="C:cytoplasm"/>
    <property type="evidence" value="ECO:0007669"/>
    <property type="project" value="InterPro"/>
</dbReference>
<keyword evidence="13" id="KW-1185">Reference proteome</keyword>
<dbReference type="PROSITE" id="PS50110">
    <property type="entry name" value="RESPONSE_REGULATORY"/>
    <property type="match status" value="1"/>
</dbReference>
<dbReference type="SUPFAM" id="SSF52738">
    <property type="entry name" value="Methylesterase CheB, C-terminal domain"/>
    <property type="match status" value="1"/>
</dbReference>
<reference evidence="13" key="1">
    <citation type="submission" date="2017-04" db="EMBL/GenBank/DDBJ databases">
        <authorList>
            <person name="Varghese N."/>
            <person name="Submissions S."/>
        </authorList>
    </citation>
    <scope>NUCLEOTIDE SEQUENCE [LARGE SCALE GENOMIC DNA]</scope>
    <source>
        <strain evidence="13">DSM 9293</strain>
    </source>
</reference>
<dbReference type="CDD" id="cd16432">
    <property type="entry name" value="CheB_Rec"/>
    <property type="match status" value="1"/>
</dbReference>
<keyword evidence="9" id="KW-0597">Phosphoprotein</keyword>